<sequence length="129" mass="15161">MIVFVIYAVVLAFFWIKTLTSSCASDDDHEISYFLEKKYLKIKRYKQYGLLYIVTLFYLVSVSMVSARYMPAEKQVFASATSQLNHAWQVMLSFPWWLQLLFFIALVLFVGMFALPLANYLKDKKRNKS</sequence>
<feature type="transmembrane region" description="Helical" evidence="1">
    <location>
        <begin position="96"/>
        <end position="121"/>
    </location>
</feature>
<keyword evidence="3" id="KW-1185">Reference proteome</keyword>
<proteinExistence type="predicted"/>
<dbReference type="OrthoDB" id="5624124at2"/>
<evidence type="ECO:0000256" key="1">
    <source>
        <dbReference type="SAM" id="Phobius"/>
    </source>
</evidence>
<evidence type="ECO:0000313" key="2">
    <source>
        <dbReference type="EMBL" id="GGF89680.1"/>
    </source>
</evidence>
<protein>
    <submittedName>
        <fullName evidence="2">Uncharacterized protein</fullName>
    </submittedName>
</protein>
<name>A0A8J2Z2B7_9GAMM</name>
<dbReference type="RefSeq" id="WP_117001477.1">
    <property type="nucleotide sequence ID" value="NZ_BMJS01000002.1"/>
</dbReference>
<keyword evidence="1" id="KW-1133">Transmembrane helix</keyword>
<gene>
    <name evidence="2" type="ORF">GCM10010995_03780</name>
</gene>
<feature type="transmembrane region" description="Helical" evidence="1">
    <location>
        <begin position="48"/>
        <end position="67"/>
    </location>
</feature>
<evidence type="ECO:0000313" key="3">
    <source>
        <dbReference type="Proteomes" id="UP000636949"/>
    </source>
</evidence>
<dbReference type="Proteomes" id="UP000636949">
    <property type="component" value="Unassembled WGS sequence"/>
</dbReference>
<keyword evidence="1" id="KW-0472">Membrane</keyword>
<reference evidence="2" key="1">
    <citation type="journal article" date="2014" name="Int. J. Syst. Evol. Microbiol.">
        <title>Complete genome sequence of Corynebacterium casei LMG S-19264T (=DSM 44701T), isolated from a smear-ripened cheese.</title>
        <authorList>
            <consortium name="US DOE Joint Genome Institute (JGI-PGF)"/>
            <person name="Walter F."/>
            <person name="Albersmeier A."/>
            <person name="Kalinowski J."/>
            <person name="Ruckert C."/>
        </authorList>
    </citation>
    <scope>NUCLEOTIDE SEQUENCE</scope>
    <source>
        <strain evidence="2">CGMCC 1.15758</strain>
    </source>
</reference>
<reference evidence="2" key="2">
    <citation type="submission" date="2020-09" db="EMBL/GenBank/DDBJ databases">
        <authorList>
            <person name="Sun Q."/>
            <person name="Zhou Y."/>
        </authorList>
    </citation>
    <scope>NUCLEOTIDE SEQUENCE</scope>
    <source>
        <strain evidence="2">CGMCC 1.15758</strain>
    </source>
</reference>
<keyword evidence="1" id="KW-0812">Transmembrane</keyword>
<dbReference type="AlphaFoldDB" id="A0A8J2Z2B7"/>
<comment type="caution">
    <text evidence="2">The sequence shown here is derived from an EMBL/GenBank/DDBJ whole genome shotgun (WGS) entry which is preliminary data.</text>
</comment>
<dbReference type="EMBL" id="BMJS01000002">
    <property type="protein sequence ID" value="GGF89680.1"/>
    <property type="molecule type" value="Genomic_DNA"/>
</dbReference>
<accession>A0A8J2Z2B7</accession>
<organism evidence="2 3">
    <name type="scientific">Cysteiniphilum litorale</name>
    <dbReference type="NCBI Taxonomy" id="2056700"/>
    <lineage>
        <taxon>Bacteria</taxon>
        <taxon>Pseudomonadati</taxon>
        <taxon>Pseudomonadota</taxon>
        <taxon>Gammaproteobacteria</taxon>
        <taxon>Thiotrichales</taxon>
        <taxon>Fastidiosibacteraceae</taxon>
        <taxon>Cysteiniphilum</taxon>
    </lineage>
</organism>